<gene>
    <name evidence="1" type="ORF">H1P_1030012</name>
</gene>
<sequence length="265" mass="30834">MNPIKTLKIGQISLDFDRDVYDRLISNYGELTEFIDRLKSFMTKVASHKDEYNINPYTDKIKRGIYILGKDDSELGIFPDSHLVLKCSQSKPLAENLRKQFYRSIQLAQNFEEQLNSDQKALLQICPVYLYVQINSPSFFFKQNLFMQRVEGDTTLGNTKSGFSGEFCEVFQIPSLEKIRTLSQFALHRYLDRDKQRQLFKIQTAYLFQRLWLKGMKIFSLNQKNILVSQDPNNGQTRYLIIDPIADYLLPISPAYNSLTLPLIG</sequence>
<accession>A0A563VJ48</accession>
<protein>
    <submittedName>
        <fullName evidence="1">Uncharacterized protein</fullName>
    </submittedName>
</protein>
<dbReference type="EMBL" id="CAACVJ010000006">
    <property type="protein sequence ID" value="VEP11413.1"/>
    <property type="molecule type" value="Genomic_DNA"/>
</dbReference>
<dbReference type="Proteomes" id="UP000320055">
    <property type="component" value="Unassembled WGS sequence"/>
</dbReference>
<dbReference type="AlphaFoldDB" id="A0A563VJ48"/>
<organism evidence="1 2">
    <name type="scientific">Hyella patelloides LEGE 07179</name>
    <dbReference type="NCBI Taxonomy" id="945734"/>
    <lineage>
        <taxon>Bacteria</taxon>
        <taxon>Bacillati</taxon>
        <taxon>Cyanobacteriota</taxon>
        <taxon>Cyanophyceae</taxon>
        <taxon>Pleurocapsales</taxon>
        <taxon>Hyellaceae</taxon>
        <taxon>Hyella</taxon>
    </lineage>
</organism>
<evidence type="ECO:0000313" key="2">
    <source>
        <dbReference type="Proteomes" id="UP000320055"/>
    </source>
</evidence>
<reference evidence="1 2" key="1">
    <citation type="submission" date="2019-01" db="EMBL/GenBank/DDBJ databases">
        <authorList>
            <person name="Brito A."/>
        </authorList>
    </citation>
    <scope>NUCLEOTIDE SEQUENCE [LARGE SCALE GENOMIC DNA]</scope>
    <source>
        <strain evidence="1">1</strain>
    </source>
</reference>
<dbReference type="RefSeq" id="WP_144868817.1">
    <property type="nucleotide sequence ID" value="NZ_LR213859.1"/>
</dbReference>
<evidence type="ECO:0000313" key="1">
    <source>
        <dbReference type="EMBL" id="VEP11413.1"/>
    </source>
</evidence>
<name>A0A563VJ48_9CYAN</name>
<dbReference type="OrthoDB" id="581484at2"/>
<keyword evidence="2" id="KW-1185">Reference proteome</keyword>
<proteinExistence type="predicted"/>